<proteinExistence type="predicted"/>
<reference evidence="2 3" key="1">
    <citation type="journal article" date="2007" name="Proc. Natl. Acad. Sci. U.S.A.">
        <title>The tiny eukaryote Ostreococcus provides genomic insights into the paradox of plankton speciation.</title>
        <authorList>
            <person name="Palenik B."/>
            <person name="Grimwood J."/>
            <person name="Aerts A."/>
            <person name="Rouze P."/>
            <person name="Salamov A."/>
            <person name="Putnam N."/>
            <person name="Dupont C."/>
            <person name="Jorgensen R."/>
            <person name="Derelle E."/>
            <person name="Rombauts S."/>
            <person name="Zhou K."/>
            <person name="Otillar R."/>
            <person name="Merchant S.S."/>
            <person name="Podell S."/>
            <person name="Gaasterland T."/>
            <person name="Napoli C."/>
            <person name="Gendler K."/>
            <person name="Manuell A."/>
            <person name="Tai V."/>
            <person name="Vallon O."/>
            <person name="Piganeau G."/>
            <person name="Jancek S."/>
            <person name="Heijde M."/>
            <person name="Jabbari K."/>
            <person name="Bowler C."/>
            <person name="Lohr M."/>
            <person name="Robbens S."/>
            <person name="Werner G."/>
            <person name="Dubchak I."/>
            <person name="Pazour G.J."/>
            <person name="Ren Q."/>
            <person name="Paulsen I."/>
            <person name="Delwiche C."/>
            <person name="Schmutz J."/>
            <person name="Rokhsar D."/>
            <person name="Van de Peer Y."/>
            <person name="Moreau H."/>
            <person name="Grigoriev I.V."/>
        </authorList>
    </citation>
    <scope>NUCLEOTIDE SEQUENCE [LARGE SCALE GENOMIC DNA]</scope>
    <source>
        <strain evidence="2 3">CCE9901</strain>
    </source>
</reference>
<keyword evidence="1" id="KW-0472">Membrane</keyword>
<dbReference type="GeneID" id="5004556"/>
<evidence type="ECO:0000313" key="3">
    <source>
        <dbReference type="Proteomes" id="UP000001568"/>
    </source>
</evidence>
<dbReference type="KEGG" id="olu:OSTLU_17339"/>
<dbReference type="HOGENOM" id="CLU_2150091_0_0_1"/>
<dbReference type="Proteomes" id="UP000001568">
    <property type="component" value="Chromosome 11"/>
</dbReference>
<accession>A4S4R0</accession>
<keyword evidence="1" id="KW-0812">Transmembrane</keyword>
<evidence type="ECO:0000313" key="2">
    <source>
        <dbReference type="EMBL" id="ABO98771.1"/>
    </source>
</evidence>
<dbReference type="Gramene" id="ABO98771">
    <property type="protein sequence ID" value="ABO98771"/>
    <property type="gene ID" value="OSTLU_17339"/>
</dbReference>
<protein>
    <submittedName>
        <fullName evidence="2">Uncharacterized protein</fullName>
    </submittedName>
</protein>
<feature type="transmembrane region" description="Helical" evidence="1">
    <location>
        <begin position="58"/>
        <end position="81"/>
    </location>
</feature>
<keyword evidence="3" id="KW-1185">Reference proteome</keyword>
<name>A4S4R0_OSTLU</name>
<organism evidence="2 3">
    <name type="scientific">Ostreococcus lucimarinus (strain CCE9901)</name>
    <dbReference type="NCBI Taxonomy" id="436017"/>
    <lineage>
        <taxon>Eukaryota</taxon>
        <taxon>Viridiplantae</taxon>
        <taxon>Chlorophyta</taxon>
        <taxon>Mamiellophyceae</taxon>
        <taxon>Mamiellales</taxon>
        <taxon>Bathycoccaceae</taxon>
        <taxon>Ostreococcus</taxon>
    </lineage>
</organism>
<evidence type="ECO:0000256" key="1">
    <source>
        <dbReference type="SAM" id="Phobius"/>
    </source>
</evidence>
<gene>
    <name evidence="2" type="ORF">OSTLU_17339</name>
</gene>
<dbReference type="AlphaFoldDB" id="A4S4R0"/>
<dbReference type="RefSeq" id="XP_001420478.1">
    <property type="nucleotide sequence ID" value="XM_001420441.1"/>
</dbReference>
<dbReference type="EMBL" id="CP000591">
    <property type="protein sequence ID" value="ABO98771.1"/>
    <property type="molecule type" value="Genomic_DNA"/>
</dbReference>
<sequence length="112" mass="10661">MGGLLTTAAVAETMTLTGGAAGASASAGATASLGAAGTAIGETLGSLGSYTIAVGTYTITAPVALIAGIGVAIAAMASYAVTRRLRASGASETQSLLRGTSYGTTRDGDNMV</sequence>
<keyword evidence="1" id="KW-1133">Transmembrane helix</keyword>